<evidence type="ECO:0000313" key="1">
    <source>
        <dbReference type="EMBL" id="PXV91043.1"/>
    </source>
</evidence>
<reference evidence="2 3" key="1">
    <citation type="journal article" date="2017" name="Genome Announc.">
        <title>Draft Genome Sequence of a Sporulating and Motile Strain of Lachnotalea glycerini Isolated from Water in Quebec City, Canada.</title>
        <authorList>
            <person name="Maheux A.F."/>
            <person name="Boudreau D.K."/>
            <person name="Berube E."/>
            <person name="Boissinot M."/>
            <person name="Raymond F."/>
            <person name="Brodeur S."/>
            <person name="Corbeil J."/>
            <person name="Isabel S."/>
            <person name="Omar R.F."/>
            <person name="Bergeron M.G."/>
        </authorList>
    </citation>
    <scope>NUCLEOTIDE SEQUENCE [LARGE SCALE GENOMIC DNA]</scope>
    <source>
        <strain evidence="2 3">CCRI-19302</strain>
    </source>
</reference>
<dbReference type="Proteomes" id="UP000216411">
    <property type="component" value="Unassembled WGS sequence"/>
</dbReference>
<name>A0A255K6G3_9FIRM</name>
<dbReference type="RefSeq" id="WP_094380218.1">
    <property type="nucleotide sequence ID" value="NZ_NOKA02000085.1"/>
</dbReference>
<protein>
    <submittedName>
        <fullName evidence="1">Uncharacterized protein</fullName>
    </submittedName>
</protein>
<evidence type="ECO:0000313" key="2">
    <source>
        <dbReference type="EMBL" id="RDY28459.1"/>
    </source>
</evidence>
<dbReference type="EMBL" id="NOKA02000085">
    <property type="protein sequence ID" value="RDY28459.1"/>
    <property type="molecule type" value="Genomic_DNA"/>
</dbReference>
<dbReference type="Proteomes" id="UP000247523">
    <property type="component" value="Unassembled WGS sequence"/>
</dbReference>
<dbReference type="EMBL" id="QICS01000004">
    <property type="protein sequence ID" value="PXV91043.1"/>
    <property type="molecule type" value="Genomic_DNA"/>
</dbReference>
<evidence type="ECO:0000313" key="4">
    <source>
        <dbReference type="Proteomes" id="UP000247523"/>
    </source>
</evidence>
<reference evidence="1 4" key="2">
    <citation type="submission" date="2018-05" db="EMBL/GenBank/DDBJ databases">
        <title>Genomic Encyclopedia of Type Strains, Phase IV (KMG-IV): sequencing the most valuable type-strain genomes for metagenomic binning, comparative biology and taxonomic classification.</title>
        <authorList>
            <person name="Goeker M."/>
        </authorList>
    </citation>
    <scope>NUCLEOTIDE SEQUENCE [LARGE SCALE GENOMIC DNA]</scope>
    <source>
        <strain evidence="1 4">DSM 28816</strain>
    </source>
</reference>
<dbReference type="AlphaFoldDB" id="A0A255K6G3"/>
<sequence length="91" mass="10809">MNNQSQIKHFISIDANATFNPLGEIKPMYIRLEDEQHQLHTYKIQSISNVKEEKYSGISSILFVCHIAIEECLREIKLRYYVPSHKWMIEQ</sequence>
<dbReference type="OrthoDB" id="1707431at2"/>
<evidence type="ECO:0000313" key="3">
    <source>
        <dbReference type="Proteomes" id="UP000216411"/>
    </source>
</evidence>
<gene>
    <name evidence="1" type="ORF">C8E03_10450</name>
    <name evidence="2" type="ORF">CG710_019615</name>
</gene>
<keyword evidence="3" id="KW-1185">Reference proteome</keyword>
<proteinExistence type="predicted"/>
<comment type="caution">
    <text evidence="1">The sequence shown here is derived from an EMBL/GenBank/DDBJ whole genome shotgun (WGS) entry which is preliminary data.</text>
</comment>
<organism evidence="1 4">
    <name type="scientific">Lachnotalea glycerini</name>
    <dbReference type="NCBI Taxonomy" id="1763509"/>
    <lineage>
        <taxon>Bacteria</taxon>
        <taxon>Bacillati</taxon>
        <taxon>Bacillota</taxon>
        <taxon>Clostridia</taxon>
        <taxon>Lachnospirales</taxon>
        <taxon>Lachnospiraceae</taxon>
        <taxon>Lachnotalea</taxon>
    </lineage>
</organism>
<reference evidence="2" key="3">
    <citation type="submission" date="2018-07" db="EMBL/GenBank/DDBJ databases">
        <authorList>
            <person name="Quirk P.G."/>
            <person name="Krulwich T.A."/>
        </authorList>
    </citation>
    <scope>NUCLEOTIDE SEQUENCE</scope>
    <source>
        <strain evidence="2">CCRI-19302</strain>
    </source>
</reference>
<accession>A0A255K6G3</accession>